<dbReference type="GO" id="GO:0004190">
    <property type="term" value="F:aspartic-type endopeptidase activity"/>
    <property type="evidence" value="ECO:0007669"/>
    <property type="project" value="InterPro"/>
</dbReference>
<proteinExistence type="inferred from homology"/>
<evidence type="ECO:0000256" key="1">
    <source>
        <dbReference type="ARBA" id="ARBA00022475"/>
    </source>
</evidence>
<dbReference type="HAMAP" id="MF_00161">
    <property type="entry name" value="LspA"/>
    <property type="match status" value="1"/>
</dbReference>
<dbReference type="InterPro" id="IPR001872">
    <property type="entry name" value="Peptidase_A8"/>
</dbReference>
<sequence>MKKIIFVFSVFFLDRLSKIYLLNLQANGTDIDFYVFPFLNFNLVWNTGIGFGLISLETNIFYHILTLIIAAVNIVLIFFIIKSKGIYVYLLALIIGGSLGNLFDRIYYYAVPDFIDFHIGNFHWFVFNVADIFITVGIIGLMLKELLKKEKISQNV</sequence>
<dbReference type="PANTHER" id="PTHR33695:SF1">
    <property type="entry name" value="LIPOPROTEIN SIGNAL PEPTIDASE"/>
    <property type="match status" value="1"/>
</dbReference>
<evidence type="ECO:0000256" key="4">
    <source>
        <dbReference type="ARBA" id="ARBA00022801"/>
    </source>
</evidence>
<dbReference type="NCBIfam" id="TIGR00077">
    <property type="entry name" value="lspA"/>
    <property type="match status" value="1"/>
</dbReference>
<evidence type="ECO:0000256" key="6">
    <source>
        <dbReference type="ARBA" id="ARBA00023136"/>
    </source>
</evidence>
<dbReference type="Pfam" id="PF01252">
    <property type="entry name" value="Peptidase_A8"/>
    <property type="match status" value="1"/>
</dbReference>
<keyword evidence="3 7" id="KW-0812">Transmembrane</keyword>
<evidence type="ECO:0000256" key="3">
    <source>
        <dbReference type="ARBA" id="ARBA00022692"/>
    </source>
</evidence>
<accession>A0A382AS92</accession>
<organism evidence="8">
    <name type="scientific">marine metagenome</name>
    <dbReference type="NCBI Taxonomy" id="408172"/>
    <lineage>
        <taxon>unclassified sequences</taxon>
        <taxon>metagenomes</taxon>
        <taxon>ecological metagenomes</taxon>
    </lineage>
</organism>
<dbReference type="EMBL" id="UINC01026614">
    <property type="protein sequence ID" value="SVB04376.1"/>
    <property type="molecule type" value="Genomic_DNA"/>
</dbReference>
<dbReference type="PRINTS" id="PR00781">
    <property type="entry name" value="LIPOSIGPTASE"/>
</dbReference>
<evidence type="ECO:0000256" key="5">
    <source>
        <dbReference type="ARBA" id="ARBA00022989"/>
    </source>
</evidence>
<keyword evidence="1" id="KW-1003">Cell membrane</keyword>
<dbReference type="PANTHER" id="PTHR33695">
    <property type="entry name" value="LIPOPROTEIN SIGNAL PEPTIDASE"/>
    <property type="match status" value="1"/>
</dbReference>
<feature type="transmembrane region" description="Helical" evidence="7">
    <location>
        <begin position="88"/>
        <end position="110"/>
    </location>
</feature>
<evidence type="ECO:0000256" key="7">
    <source>
        <dbReference type="SAM" id="Phobius"/>
    </source>
</evidence>
<feature type="transmembrane region" description="Helical" evidence="7">
    <location>
        <begin position="122"/>
        <end position="143"/>
    </location>
</feature>
<protein>
    <recommendedName>
        <fullName evidence="9">Signal peptidase II</fullName>
    </recommendedName>
</protein>
<gene>
    <name evidence="8" type="ORF">METZ01_LOCUS157230</name>
</gene>
<evidence type="ECO:0000313" key="8">
    <source>
        <dbReference type="EMBL" id="SVB04376.1"/>
    </source>
</evidence>
<keyword evidence="4" id="KW-0378">Hydrolase</keyword>
<keyword evidence="2" id="KW-0645">Protease</keyword>
<keyword evidence="5 7" id="KW-1133">Transmembrane helix</keyword>
<feature type="transmembrane region" description="Helical" evidence="7">
    <location>
        <begin position="60"/>
        <end position="81"/>
    </location>
</feature>
<name>A0A382AS92_9ZZZZ</name>
<reference evidence="8" key="1">
    <citation type="submission" date="2018-05" db="EMBL/GenBank/DDBJ databases">
        <authorList>
            <person name="Lanie J.A."/>
            <person name="Ng W.-L."/>
            <person name="Kazmierczak K.M."/>
            <person name="Andrzejewski T.M."/>
            <person name="Davidsen T.M."/>
            <person name="Wayne K.J."/>
            <person name="Tettelin H."/>
            <person name="Glass J.I."/>
            <person name="Rusch D."/>
            <person name="Podicherti R."/>
            <person name="Tsui H.-C.T."/>
            <person name="Winkler M.E."/>
        </authorList>
    </citation>
    <scope>NUCLEOTIDE SEQUENCE</scope>
</reference>
<dbReference type="PROSITE" id="PS00855">
    <property type="entry name" value="SPASE_II"/>
    <property type="match status" value="1"/>
</dbReference>
<dbReference type="GO" id="GO:0016020">
    <property type="term" value="C:membrane"/>
    <property type="evidence" value="ECO:0007669"/>
    <property type="project" value="InterPro"/>
</dbReference>
<dbReference type="AlphaFoldDB" id="A0A382AS92"/>
<evidence type="ECO:0000256" key="2">
    <source>
        <dbReference type="ARBA" id="ARBA00022670"/>
    </source>
</evidence>
<keyword evidence="6 7" id="KW-0472">Membrane</keyword>
<dbReference type="GO" id="GO:0006508">
    <property type="term" value="P:proteolysis"/>
    <property type="evidence" value="ECO:0007669"/>
    <property type="project" value="UniProtKB-KW"/>
</dbReference>
<evidence type="ECO:0008006" key="9">
    <source>
        <dbReference type="Google" id="ProtNLM"/>
    </source>
</evidence>